<evidence type="ECO:0000256" key="1">
    <source>
        <dbReference type="SAM" id="MobiDB-lite"/>
    </source>
</evidence>
<feature type="compositionally biased region" description="Basic and acidic residues" evidence="1">
    <location>
        <begin position="146"/>
        <end position="157"/>
    </location>
</feature>
<evidence type="ECO:0000313" key="2">
    <source>
        <dbReference type="EMBL" id="KAF2440754.1"/>
    </source>
</evidence>
<dbReference type="AlphaFoldDB" id="A0A9P4P991"/>
<proteinExistence type="predicted"/>
<accession>A0A9P4P991</accession>
<comment type="caution">
    <text evidence="2">The sequence shown here is derived from an EMBL/GenBank/DDBJ whole genome shotgun (WGS) entry which is preliminary data.</text>
</comment>
<feature type="compositionally biased region" description="Polar residues" evidence="1">
    <location>
        <begin position="177"/>
        <end position="192"/>
    </location>
</feature>
<reference evidence="2" key="1">
    <citation type="journal article" date="2020" name="Stud. Mycol.">
        <title>101 Dothideomycetes genomes: a test case for predicting lifestyles and emergence of pathogens.</title>
        <authorList>
            <person name="Haridas S."/>
            <person name="Albert R."/>
            <person name="Binder M."/>
            <person name="Bloem J."/>
            <person name="Labutti K."/>
            <person name="Salamov A."/>
            <person name="Andreopoulos B."/>
            <person name="Baker S."/>
            <person name="Barry K."/>
            <person name="Bills G."/>
            <person name="Bluhm B."/>
            <person name="Cannon C."/>
            <person name="Castanera R."/>
            <person name="Culley D."/>
            <person name="Daum C."/>
            <person name="Ezra D."/>
            <person name="Gonzalez J."/>
            <person name="Henrissat B."/>
            <person name="Kuo A."/>
            <person name="Liang C."/>
            <person name="Lipzen A."/>
            <person name="Lutzoni F."/>
            <person name="Magnuson J."/>
            <person name="Mondo S."/>
            <person name="Nolan M."/>
            <person name="Ohm R."/>
            <person name="Pangilinan J."/>
            <person name="Park H.-J."/>
            <person name="Ramirez L."/>
            <person name="Alfaro M."/>
            <person name="Sun H."/>
            <person name="Tritt A."/>
            <person name="Yoshinaga Y."/>
            <person name="Zwiers L.-H."/>
            <person name="Turgeon B."/>
            <person name="Goodwin S."/>
            <person name="Spatafora J."/>
            <person name="Crous P."/>
            <person name="Grigoriev I."/>
        </authorList>
    </citation>
    <scope>NUCLEOTIDE SEQUENCE</scope>
    <source>
        <strain evidence="2">CBS 690.94</strain>
    </source>
</reference>
<protein>
    <submittedName>
        <fullName evidence="2">Uncharacterized protein</fullName>
    </submittedName>
</protein>
<sequence length="301" mass="34457">MCLGALFAASGKKRKSSESTSNEKRRTEPRDPHHYERPPVVAEVGERRWAERPDIKPSKETHKRSDRHTRPSYSYTQNSGASRRPTLAVNVPPMWHRRAGSTSSNSSEEMLLNPRPDRHTPNDRRHRHAKHTSQSTLRGRGAKRQRTTDARYDDHTSSHSSPKTTRKKTQPRAVENSPRSNRSTRQHQYQTLPSEPQPSPSRSRRHHSQNPQHSARANTAARRDPSDDRRFAVLAATNTALEHLRREAFAQPSPPPPPRLRRYQGVQIPASSLPFAWDCISSQTQSSGRNDEGSSRQRRRR</sequence>
<dbReference type="OrthoDB" id="3944683at2759"/>
<organism evidence="2 3">
    <name type="scientific">Karstenula rhodostoma CBS 690.94</name>
    <dbReference type="NCBI Taxonomy" id="1392251"/>
    <lineage>
        <taxon>Eukaryota</taxon>
        <taxon>Fungi</taxon>
        <taxon>Dikarya</taxon>
        <taxon>Ascomycota</taxon>
        <taxon>Pezizomycotina</taxon>
        <taxon>Dothideomycetes</taxon>
        <taxon>Pleosporomycetidae</taxon>
        <taxon>Pleosporales</taxon>
        <taxon>Massarineae</taxon>
        <taxon>Didymosphaeriaceae</taxon>
        <taxon>Karstenula</taxon>
    </lineage>
</organism>
<feature type="compositionally biased region" description="Polar residues" evidence="1">
    <location>
        <begin position="71"/>
        <end position="81"/>
    </location>
</feature>
<feature type="compositionally biased region" description="Basic and acidic residues" evidence="1">
    <location>
        <begin position="21"/>
        <end position="37"/>
    </location>
</feature>
<dbReference type="Proteomes" id="UP000799764">
    <property type="component" value="Unassembled WGS sequence"/>
</dbReference>
<gene>
    <name evidence="2" type="ORF">P171DRAFT_489448</name>
</gene>
<keyword evidence="3" id="KW-1185">Reference proteome</keyword>
<name>A0A9P4P991_9PLEO</name>
<feature type="compositionally biased region" description="Basic and acidic residues" evidence="1">
    <location>
        <begin position="44"/>
        <end position="60"/>
    </location>
</feature>
<dbReference type="EMBL" id="MU001507">
    <property type="protein sequence ID" value="KAF2440754.1"/>
    <property type="molecule type" value="Genomic_DNA"/>
</dbReference>
<feature type="region of interest" description="Disordered" evidence="1">
    <location>
        <begin position="279"/>
        <end position="301"/>
    </location>
</feature>
<evidence type="ECO:0000313" key="3">
    <source>
        <dbReference type="Proteomes" id="UP000799764"/>
    </source>
</evidence>
<feature type="region of interest" description="Disordered" evidence="1">
    <location>
        <begin position="1"/>
        <end position="227"/>
    </location>
</feature>